<dbReference type="AlphaFoldDB" id="A0A1H6U810"/>
<keyword evidence="2" id="KW-1185">Reference proteome</keyword>
<evidence type="ECO:0000313" key="1">
    <source>
        <dbReference type="EMBL" id="SEI88503.1"/>
    </source>
</evidence>
<sequence>MTAFFLDQFSLISCLGLAFFFCSGDNNIKKYDAIPEMHGGYYAKKYICFF</sequence>
<protein>
    <submittedName>
        <fullName evidence="1">Uncharacterized protein</fullName>
    </submittedName>
</protein>
<dbReference type="Proteomes" id="UP000199662">
    <property type="component" value="Unassembled WGS sequence"/>
</dbReference>
<evidence type="ECO:0000313" key="2">
    <source>
        <dbReference type="Proteomes" id="UP000199662"/>
    </source>
</evidence>
<dbReference type="STRING" id="84035.SAMN05660742_101347"/>
<accession>A0A1H6U810</accession>
<gene>
    <name evidence="1" type="ORF">SAMN05660742_101347</name>
</gene>
<reference evidence="1 2" key="1">
    <citation type="submission" date="2016-10" db="EMBL/GenBank/DDBJ databases">
        <authorList>
            <person name="de Groot N.N."/>
        </authorList>
    </citation>
    <scope>NUCLEOTIDE SEQUENCE [LARGE SCALE GENOMIC DNA]</scope>
    <source>
        <strain evidence="1 2">DSM 2179</strain>
    </source>
</reference>
<proteinExistence type="predicted"/>
<organism evidence="1 2">
    <name type="scientific">Propionispira arboris</name>
    <dbReference type="NCBI Taxonomy" id="84035"/>
    <lineage>
        <taxon>Bacteria</taxon>
        <taxon>Bacillati</taxon>
        <taxon>Bacillota</taxon>
        <taxon>Negativicutes</taxon>
        <taxon>Selenomonadales</taxon>
        <taxon>Selenomonadaceae</taxon>
        <taxon>Propionispira</taxon>
    </lineage>
</organism>
<name>A0A1H6U810_9FIRM</name>
<dbReference type="EMBL" id="FNZK01000001">
    <property type="protein sequence ID" value="SEI88503.1"/>
    <property type="molecule type" value="Genomic_DNA"/>
</dbReference>